<dbReference type="RefSeq" id="WP_010018599.1">
    <property type="nucleotide sequence ID" value="NZ_CP162899.1"/>
</dbReference>
<name>A0A4R5NJ16_9LACO</name>
<reference evidence="1 2" key="1">
    <citation type="journal article" date="2019" name="Appl. Microbiol. Biotechnol.">
        <title>Uncovering carbohydrate metabolism through a genotype-phenotype association study of 56 lactic acid bacteria genomes.</title>
        <authorList>
            <person name="Buron-Moles G."/>
            <person name="Chailyan A."/>
            <person name="Dolejs I."/>
            <person name="Forster J."/>
            <person name="Miks M.H."/>
        </authorList>
    </citation>
    <scope>NUCLEOTIDE SEQUENCE [LARGE SCALE GENOMIC DNA]</scope>
    <source>
        <strain evidence="1 2">ATCC 29644</strain>
    </source>
</reference>
<dbReference type="SUPFAM" id="SSF53474">
    <property type="entry name" value="alpha/beta-Hydrolases"/>
    <property type="match status" value="1"/>
</dbReference>
<evidence type="ECO:0000313" key="2">
    <source>
        <dbReference type="Proteomes" id="UP000295257"/>
    </source>
</evidence>
<dbReference type="PANTHER" id="PTHR48098">
    <property type="entry name" value="ENTEROCHELIN ESTERASE-RELATED"/>
    <property type="match status" value="1"/>
</dbReference>
<dbReference type="Proteomes" id="UP000295257">
    <property type="component" value="Unassembled WGS sequence"/>
</dbReference>
<dbReference type="EMBL" id="PUFN01000006">
    <property type="protein sequence ID" value="TDG74250.1"/>
    <property type="molecule type" value="Genomic_DNA"/>
</dbReference>
<dbReference type="OrthoDB" id="9803578at2"/>
<dbReference type="InterPro" id="IPR029058">
    <property type="entry name" value="AB_hydrolase_fold"/>
</dbReference>
<dbReference type="GO" id="GO:0016747">
    <property type="term" value="F:acyltransferase activity, transferring groups other than amino-acyl groups"/>
    <property type="evidence" value="ECO:0007669"/>
    <property type="project" value="TreeGrafter"/>
</dbReference>
<dbReference type="InterPro" id="IPR000801">
    <property type="entry name" value="Esterase-like"/>
</dbReference>
<organism evidence="1 2">
    <name type="scientific">Companilactobacillus farciminis</name>
    <dbReference type="NCBI Taxonomy" id="1612"/>
    <lineage>
        <taxon>Bacteria</taxon>
        <taxon>Bacillati</taxon>
        <taxon>Bacillota</taxon>
        <taxon>Bacilli</taxon>
        <taxon>Lactobacillales</taxon>
        <taxon>Lactobacillaceae</taxon>
        <taxon>Companilactobacillus</taxon>
    </lineage>
</organism>
<keyword evidence="2" id="KW-1185">Reference proteome</keyword>
<gene>
    <name evidence="1" type="ORF">C5L30_002195</name>
</gene>
<dbReference type="Pfam" id="PF00756">
    <property type="entry name" value="Esterase"/>
    <property type="match status" value="1"/>
</dbReference>
<dbReference type="Gene3D" id="3.40.50.1820">
    <property type="entry name" value="alpha/beta hydrolase"/>
    <property type="match status" value="1"/>
</dbReference>
<sequence length="265" mass="30861">MAHLKINYFSNALLKDCQMDVLLPQTTNDTTWDKNLLNDLPVIYLLHGMSDDNTSWLRKTRLERLLKNTAVAVVMPNADLSWYANTNYGLDYYTDIAEELPKVVHEFFPQISSKREKNFIMGASMGGYGAYKIALSTNQFSHAAALSGAFYPDGQNKILESFRPKEYWNGIFERKNFDNSQNNLMHLAKQKLACTEDVPKLYDWCGKQDFLYQDNQKFISELSQIGIQVNANFTNGKHDWYYWDKFLEDILNWLPIDYLPEERLC</sequence>
<evidence type="ECO:0008006" key="3">
    <source>
        <dbReference type="Google" id="ProtNLM"/>
    </source>
</evidence>
<protein>
    <recommendedName>
        <fullName evidence="3">Acetyl esterase</fullName>
    </recommendedName>
</protein>
<dbReference type="PANTHER" id="PTHR48098:SF1">
    <property type="entry name" value="DIACYLGLYCEROL ACYLTRANSFERASE_MYCOLYLTRANSFERASE AG85A"/>
    <property type="match status" value="1"/>
</dbReference>
<dbReference type="STRING" id="1612.ABB44_01595"/>
<accession>A0A4R5NJ16</accession>
<evidence type="ECO:0000313" key="1">
    <source>
        <dbReference type="EMBL" id="TDG74250.1"/>
    </source>
</evidence>
<dbReference type="InterPro" id="IPR050583">
    <property type="entry name" value="Mycobacterial_A85_antigen"/>
</dbReference>
<comment type="caution">
    <text evidence="1">The sequence shown here is derived from an EMBL/GenBank/DDBJ whole genome shotgun (WGS) entry which is preliminary data.</text>
</comment>
<proteinExistence type="predicted"/>
<dbReference type="AlphaFoldDB" id="A0A4R5NJ16"/>